<name>A0A7K1V9V7_9NOCA</name>
<feature type="chain" id="PRO_5039203914" description="Secreted protein" evidence="1">
    <location>
        <begin position="23"/>
        <end position="85"/>
    </location>
</feature>
<accession>A0A7K1V9V7</accession>
<keyword evidence="1" id="KW-0732">Signal</keyword>
<dbReference type="RefSeq" id="WP_157393014.1">
    <property type="nucleotide sequence ID" value="NZ_WRPP01000013.1"/>
</dbReference>
<proteinExistence type="predicted"/>
<evidence type="ECO:0000313" key="2">
    <source>
        <dbReference type="EMBL" id="MVU83430.1"/>
    </source>
</evidence>
<evidence type="ECO:0000313" key="3">
    <source>
        <dbReference type="Proteomes" id="UP000466794"/>
    </source>
</evidence>
<reference evidence="2 3" key="1">
    <citation type="submission" date="2019-12" db="EMBL/GenBank/DDBJ databases">
        <title>Nocardia sp. nov. ET3-3 isolated from soil.</title>
        <authorList>
            <person name="Kanchanasin P."/>
            <person name="Tanasupawat S."/>
            <person name="Yuki M."/>
            <person name="Kudo T."/>
        </authorList>
    </citation>
    <scope>NUCLEOTIDE SEQUENCE [LARGE SCALE GENOMIC DNA]</scope>
    <source>
        <strain evidence="2 3">ET3-3</strain>
    </source>
</reference>
<keyword evidence="3" id="KW-1185">Reference proteome</keyword>
<dbReference type="AlphaFoldDB" id="A0A7K1V9V7"/>
<evidence type="ECO:0008006" key="4">
    <source>
        <dbReference type="Google" id="ProtNLM"/>
    </source>
</evidence>
<protein>
    <recommendedName>
        <fullName evidence="4">Secreted protein</fullName>
    </recommendedName>
</protein>
<sequence>MKRTILVGIAACALLGSGVGTAAAEGIPLTAQDVDISPGSAADLGNAVGAGSVDAGSAALVLGGAFGSGYADGALNQILSSLSAH</sequence>
<dbReference type="Proteomes" id="UP000466794">
    <property type="component" value="Unassembled WGS sequence"/>
</dbReference>
<feature type="signal peptide" evidence="1">
    <location>
        <begin position="1"/>
        <end position="22"/>
    </location>
</feature>
<comment type="caution">
    <text evidence="2">The sequence shown here is derived from an EMBL/GenBank/DDBJ whole genome shotgun (WGS) entry which is preliminary data.</text>
</comment>
<dbReference type="EMBL" id="WRPP01000013">
    <property type="protein sequence ID" value="MVU83430.1"/>
    <property type="molecule type" value="Genomic_DNA"/>
</dbReference>
<gene>
    <name evidence="2" type="ORF">GPX89_40110</name>
</gene>
<evidence type="ECO:0000256" key="1">
    <source>
        <dbReference type="SAM" id="SignalP"/>
    </source>
</evidence>
<organism evidence="2 3">
    <name type="scientific">Nocardia terrae</name>
    <dbReference type="NCBI Taxonomy" id="2675851"/>
    <lineage>
        <taxon>Bacteria</taxon>
        <taxon>Bacillati</taxon>
        <taxon>Actinomycetota</taxon>
        <taxon>Actinomycetes</taxon>
        <taxon>Mycobacteriales</taxon>
        <taxon>Nocardiaceae</taxon>
        <taxon>Nocardia</taxon>
    </lineage>
</organism>